<name>A0A371GHF6_MUCPR</name>
<comment type="caution">
    <text evidence="2">The sequence shown here is derived from an EMBL/GenBank/DDBJ whole genome shotgun (WGS) entry which is preliminary data.</text>
</comment>
<reference evidence="2" key="1">
    <citation type="submission" date="2018-05" db="EMBL/GenBank/DDBJ databases">
        <title>Draft genome of Mucuna pruriens seed.</title>
        <authorList>
            <person name="Nnadi N.E."/>
            <person name="Vos R."/>
            <person name="Hasami M.H."/>
            <person name="Devisetty U.K."/>
            <person name="Aguiy J.C."/>
        </authorList>
    </citation>
    <scope>NUCLEOTIDE SEQUENCE [LARGE SCALE GENOMIC DNA]</scope>
    <source>
        <strain evidence="2">JCA_2017</strain>
    </source>
</reference>
<gene>
    <name evidence="2" type="ORF">CR513_28198</name>
</gene>
<dbReference type="AlphaFoldDB" id="A0A371GHF6"/>
<feature type="domain" description="Retroviral polymerase SH3-like" evidence="1">
    <location>
        <begin position="32"/>
        <end position="88"/>
    </location>
</feature>
<keyword evidence="3" id="KW-1185">Reference proteome</keyword>
<evidence type="ECO:0000313" key="3">
    <source>
        <dbReference type="Proteomes" id="UP000257109"/>
    </source>
</evidence>
<feature type="non-terminal residue" evidence="2">
    <location>
        <position position="1"/>
    </location>
</feature>
<organism evidence="2 3">
    <name type="scientific">Mucuna pruriens</name>
    <name type="common">Velvet bean</name>
    <name type="synonym">Dolichos pruriens</name>
    <dbReference type="NCBI Taxonomy" id="157652"/>
    <lineage>
        <taxon>Eukaryota</taxon>
        <taxon>Viridiplantae</taxon>
        <taxon>Streptophyta</taxon>
        <taxon>Embryophyta</taxon>
        <taxon>Tracheophyta</taxon>
        <taxon>Spermatophyta</taxon>
        <taxon>Magnoliopsida</taxon>
        <taxon>eudicotyledons</taxon>
        <taxon>Gunneridae</taxon>
        <taxon>Pentapetalae</taxon>
        <taxon>rosids</taxon>
        <taxon>fabids</taxon>
        <taxon>Fabales</taxon>
        <taxon>Fabaceae</taxon>
        <taxon>Papilionoideae</taxon>
        <taxon>50 kb inversion clade</taxon>
        <taxon>NPAAA clade</taxon>
        <taxon>indigoferoid/millettioid clade</taxon>
        <taxon>Phaseoleae</taxon>
        <taxon>Mucuna</taxon>
    </lineage>
</organism>
<protein>
    <recommendedName>
        <fullName evidence="1">Retroviral polymerase SH3-like domain-containing protein</fullName>
    </recommendedName>
</protein>
<evidence type="ECO:0000313" key="2">
    <source>
        <dbReference type="EMBL" id="RDX89991.1"/>
    </source>
</evidence>
<accession>A0A371GHF6</accession>
<dbReference type="STRING" id="157652.A0A371GHF6"/>
<dbReference type="Proteomes" id="UP000257109">
    <property type="component" value="Unassembled WGS sequence"/>
</dbReference>
<sequence length="194" mass="22748">MEMVKSMLKETGFPNTFWAEAVYIIVYICNRSPTKARHKLEDKIVCGIFLGYSTQSKDYRVYNLQTKKFTISQDIEVDENAIWNCKEEKVVKNNIPIPMQQPQKEAKEILGDPCLFFPSPQQQEYLLESTPRQLRSLVDIYETCNMAMLEPEQASKKEVWVKAMEEEIKMIEKNNTWENVDCPYGKYIIGVKWV</sequence>
<proteinExistence type="predicted"/>
<dbReference type="EMBL" id="QJKJ01005520">
    <property type="protein sequence ID" value="RDX89991.1"/>
    <property type="molecule type" value="Genomic_DNA"/>
</dbReference>
<dbReference type="InterPro" id="IPR057670">
    <property type="entry name" value="SH3_retrovirus"/>
</dbReference>
<dbReference type="OrthoDB" id="1726228at2759"/>
<dbReference type="Pfam" id="PF25597">
    <property type="entry name" value="SH3_retrovirus"/>
    <property type="match status" value="1"/>
</dbReference>
<evidence type="ECO:0000259" key="1">
    <source>
        <dbReference type="Pfam" id="PF25597"/>
    </source>
</evidence>